<protein>
    <submittedName>
        <fullName evidence="3">Cupin domain-containing protein</fullName>
    </submittedName>
</protein>
<proteinExistence type="predicted"/>
<evidence type="ECO:0000313" key="4">
    <source>
        <dbReference type="Proteomes" id="UP001596398"/>
    </source>
</evidence>
<name>A0ABD5ZPB0_9EURY</name>
<evidence type="ECO:0000313" key="3">
    <source>
        <dbReference type="EMBL" id="MFC7235253.1"/>
    </source>
</evidence>
<dbReference type="InterPro" id="IPR013096">
    <property type="entry name" value="Cupin_2"/>
</dbReference>
<accession>A0ABD5ZPB0</accession>
<dbReference type="Proteomes" id="UP001596398">
    <property type="component" value="Unassembled WGS sequence"/>
</dbReference>
<comment type="caution">
    <text evidence="3">The sequence shown here is derived from an EMBL/GenBank/DDBJ whole genome shotgun (WGS) entry which is preliminary data.</text>
</comment>
<dbReference type="SUPFAM" id="SSF51182">
    <property type="entry name" value="RmlC-like cupins"/>
    <property type="match status" value="1"/>
</dbReference>
<dbReference type="AlphaFoldDB" id="A0ABD5ZPB0"/>
<dbReference type="RefSeq" id="WP_276233384.1">
    <property type="nucleotide sequence ID" value="NZ_CP119802.1"/>
</dbReference>
<evidence type="ECO:0000259" key="2">
    <source>
        <dbReference type="Pfam" id="PF07883"/>
    </source>
</evidence>
<dbReference type="GeneID" id="79266943"/>
<evidence type="ECO:0000256" key="1">
    <source>
        <dbReference type="SAM" id="MobiDB-lite"/>
    </source>
</evidence>
<feature type="domain" description="Cupin type-2" evidence="2">
    <location>
        <begin position="37"/>
        <end position="107"/>
    </location>
</feature>
<dbReference type="Gene3D" id="2.60.120.10">
    <property type="entry name" value="Jelly Rolls"/>
    <property type="match status" value="1"/>
</dbReference>
<dbReference type="InterPro" id="IPR011051">
    <property type="entry name" value="RmlC_Cupin_sf"/>
</dbReference>
<keyword evidence="4" id="KW-1185">Reference proteome</keyword>
<sequence>MGYHHVDVSALEPAPDRPSTKRSVSDACGLDHLAAHVYEVAPGEEIPLAYHYHDEQEEVFYVTEGELRVETPEGDYLVPAGDAFVCEPESPQFAAVPEDGEATTVFVVGAPPVDDAHPYDPDADEP</sequence>
<gene>
    <name evidence="3" type="ORF">ACFQJ4_08000</name>
</gene>
<reference evidence="3 4" key="1">
    <citation type="journal article" date="2019" name="Int. J. Syst. Evol. Microbiol.">
        <title>The Global Catalogue of Microorganisms (GCM) 10K type strain sequencing project: providing services to taxonomists for standard genome sequencing and annotation.</title>
        <authorList>
            <consortium name="The Broad Institute Genomics Platform"/>
            <consortium name="The Broad Institute Genome Sequencing Center for Infectious Disease"/>
            <person name="Wu L."/>
            <person name="Ma J."/>
        </authorList>
    </citation>
    <scope>NUCLEOTIDE SEQUENCE [LARGE SCALE GENOMIC DNA]</scope>
    <source>
        <strain evidence="3 4">DT85</strain>
    </source>
</reference>
<organism evidence="3 4">
    <name type="scientific">Halosegnis marinus</name>
    <dbReference type="NCBI Taxonomy" id="3034023"/>
    <lineage>
        <taxon>Archaea</taxon>
        <taxon>Methanobacteriati</taxon>
        <taxon>Methanobacteriota</taxon>
        <taxon>Stenosarchaea group</taxon>
        <taxon>Halobacteria</taxon>
        <taxon>Halobacteriales</taxon>
        <taxon>Natronomonadaceae</taxon>
        <taxon>Halosegnis</taxon>
    </lineage>
</organism>
<feature type="region of interest" description="Disordered" evidence="1">
    <location>
        <begin position="1"/>
        <end position="24"/>
    </location>
</feature>
<dbReference type="Pfam" id="PF07883">
    <property type="entry name" value="Cupin_2"/>
    <property type="match status" value="1"/>
</dbReference>
<dbReference type="InterPro" id="IPR014710">
    <property type="entry name" value="RmlC-like_jellyroll"/>
</dbReference>
<dbReference type="EMBL" id="JBHTAP010000001">
    <property type="protein sequence ID" value="MFC7235253.1"/>
    <property type="molecule type" value="Genomic_DNA"/>
</dbReference>